<dbReference type="HOGENOM" id="CLU_478175_0_0_1"/>
<reference evidence="2" key="1">
    <citation type="journal article" date="2012" name="Nat. Genet.">
        <title>Lifestyle transitions in plant pathogenic Colletotrichum fungi deciphered by genome and transcriptome analyses.</title>
        <authorList>
            <person name="O'Connell R.J."/>
            <person name="Thon M.R."/>
            <person name="Hacquard S."/>
            <person name="Amyotte S.G."/>
            <person name="Kleemann J."/>
            <person name="Torres M.F."/>
            <person name="Damm U."/>
            <person name="Buiate E.A."/>
            <person name="Epstein L."/>
            <person name="Alkan N."/>
            <person name="Altmueller J."/>
            <person name="Alvarado-Balderrama L."/>
            <person name="Bauser C.A."/>
            <person name="Becker C."/>
            <person name="Birren B.W."/>
            <person name="Chen Z."/>
            <person name="Choi J."/>
            <person name="Crouch J.A."/>
            <person name="Duvick J.P."/>
            <person name="Farman M.A."/>
            <person name="Gan P."/>
            <person name="Heiman D."/>
            <person name="Henrissat B."/>
            <person name="Howard R.J."/>
            <person name="Kabbage M."/>
            <person name="Koch C."/>
            <person name="Kracher B."/>
            <person name="Kubo Y."/>
            <person name="Law A.D."/>
            <person name="Lebrun M.-H."/>
            <person name="Lee Y.-H."/>
            <person name="Miyara I."/>
            <person name="Moore N."/>
            <person name="Neumann U."/>
            <person name="Nordstroem K."/>
            <person name="Panaccione D.G."/>
            <person name="Panstruga R."/>
            <person name="Place M."/>
            <person name="Proctor R.H."/>
            <person name="Prusky D."/>
            <person name="Rech G."/>
            <person name="Reinhardt R."/>
            <person name="Rollins J.A."/>
            <person name="Rounsley S."/>
            <person name="Schardl C.L."/>
            <person name="Schwartz D.C."/>
            <person name="Shenoy N."/>
            <person name="Shirasu K."/>
            <person name="Sikhakolli U.R."/>
            <person name="Stueber K."/>
            <person name="Sukno S.A."/>
            <person name="Sweigard J.A."/>
            <person name="Takano Y."/>
            <person name="Takahara H."/>
            <person name="Trail F."/>
            <person name="van der Does H.C."/>
            <person name="Voll L.M."/>
            <person name="Will I."/>
            <person name="Young S."/>
            <person name="Zeng Q."/>
            <person name="Zhang J."/>
            <person name="Zhou S."/>
            <person name="Dickman M.B."/>
            <person name="Schulze-Lefert P."/>
            <person name="Ver Loren van Themaat E."/>
            <person name="Ma L.-J."/>
            <person name="Vaillancourt L.J."/>
        </authorList>
    </citation>
    <scope>NUCLEOTIDE SEQUENCE [LARGE SCALE GENOMIC DNA]</scope>
    <source>
        <strain evidence="2">IMI 349063</strain>
    </source>
</reference>
<sequence>MNAFWPRYLRSGFWKHMLCSWFVMLFFLLSLTALEHAGLLAGLKEKHGLAVALVAGRTTDAVDVRVGVLGAVDLDDPVDGGEVDTAGDDVGGEQARVVGIGKAFRDLHALQLLLLAEEVQQRDTGLQVAHALVGEADLLARREEDDDLAAQVRLNEAEEGVELLVQGGDDVVLLQVLGRRLLVDRDVLGVPEAQAGQVGYLLALSGTEEQCLPRGGQVLDQGVDGGLEAHVHDTVRFVEHEDLQVIDVEAGGLIEVLQHAAGRADKDVHLGQAFGLLLEALAADDEAGREVVVAADLAQDLEDLGGQLAGRGDDEGAKAVVLGPSRAVQLLEDGDDEGERLSAAGLGGAEDVGALEGEGHGARLDVGEGLEVGFVQAGLGRFAEGEVGEGFVFALGVLMSATEVSIHCDGMRERENRGSQGYLKGREERGGRGRETEDYTYKVGDGLLELLNGLQLLLALLDFRIPLEGLGLLPLPGSLGGSLCGCRHLRLVAVLSLTMLLLLLRRIPKVSIEAETLLNFLALRCRGGVKSSAFGDRGRRGGVWLAGSPGGTSWSPHVLFQLLTNQPAWM</sequence>
<dbReference type="Proteomes" id="UP000007174">
    <property type="component" value="Unassembled WGS sequence"/>
</dbReference>
<evidence type="ECO:0000313" key="1">
    <source>
        <dbReference type="EMBL" id="CCF42315.1"/>
    </source>
</evidence>
<protein>
    <submittedName>
        <fullName evidence="1">Uncharacterized protein</fullName>
    </submittedName>
</protein>
<organism evidence="1 2">
    <name type="scientific">Colletotrichum higginsianum (strain IMI 349063)</name>
    <name type="common">Crucifer anthracnose fungus</name>
    <dbReference type="NCBI Taxonomy" id="759273"/>
    <lineage>
        <taxon>Eukaryota</taxon>
        <taxon>Fungi</taxon>
        <taxon>Dikarya</taxon>
        <taxon>Ascomycota</taxon>
        <taxon>Pezizomycotina</taxon>
        <taxon>Sordariomycetes</taxon>
        <taxon>Hypocreomycetidae</taxon>
        <taxon>Glomerellales</taxon>
        <taxon>Glomerellaceae</taxon>
        <taxon>Colletotrichum</taxon>
        <taxon>Colletotrichum destructivum species complex</taxon>
    </lineage>
</organism>
<gene>
    <name evidence="1" type="ORF">CH063_12353</name>
</gene>
<dbReference type="AlphaFoldDB" id="H1VQ09"/>
<proteinExistence type="predicted"/>
<evidence type="ECO:0000313" key="2">
    <source>
        <dbReference type="Proteomes" id="UP000007174"/>
    </source>
</evidence>
<dbReference type="AntiFam" id="ANF00149">
    <property type="entry name" value="Shadow ORF (opposite cshA)"/>
</dbReference>
<dbReference type="EMBL" id="CACQ02005297">
    <property type="protein sequence ID" value="CCF42315.1"/>
    <property type="molecule type" value="Genomic_DNA"/>
</dbReference>
<name>H1VQ09_COLHI</name>
<accession>H1VQ09</accession>